<protein>
    <recommendedName>
        <fullName evidence="4">Tc1-like transposase DDE domain-containing protein</fullName>
    </recommendedName>
</protein>
<feature type="compositionally biased region" description="Basic and acidic residues" evidence="1">
    <location>
        <begin position="179"/>
        <end position="188"/>
    </location>
</feature>
<feature type="compositionally biased region" description="Basic residues" evidence="1">
    <location>
        <begin position="147"/>
        <end position="157"/>
    </location>
</feature>
<evidence type="ECO:0000256" key="1">
    <source>
        <dbReference type="SAM" id="MobiDB-lite"/>
    </source>
</evidence>
<evidence type="ECO:0000313" key="2">
    <source>
        <dbReference type="EMBL" id="KAJ4447705.1"/>
    </source>
</evidence>
<organism evidence="2 3">
    <name type="scientific">Periplaneta americana</name>
    <name type="common">American cockroach</name>
    <name type="synonym">Blatta americana</name>
    <dbReference type="NCBI Taxonomy" id="6978"/>
    <lineage>
        <taxon>Eukaryota</taxon>
        <taxon>Metazoa</taxon>
        <taxon>Ecdysozoa</taxon>
        <taxon>Arthropoda</taxon>
        <taxon>Hexapoda</taxon>
        <taxon>Insecta</taxon>
        <taxon>Pterygota</taxon>
        <taxon>Neoptera</taxon>
        <taxon>Polyneoptera</taxon>
        <taxon>Dictyoptera</taxon>
        <taxon>Blattodea</taxon>
        <taxon>Blattoidea</taxon>
        <taxon>Blattidae</taxon>
        <taxon>Blattinae</taxon>
        <taxon>Periplaneta</taxon>
    </lineage>
</organism>
<dbReference type="InterPro" id="IPR036397">
    <property type="entry name" value="RNaseH_sf"/>
</dbReference>
<comment type="caution">
    <text evidence="2">The sequence shown here is derived from an EMBL/GenBank/DDBJ whole genome shotgun (WGS) entry which is preliminary data.</text>
</comment>
<dbReference type="EMBL" id="JAJSOF020000005">
    <property type="protein sequence ID" value="KAJ4447705.1"/>
    <property type="molecule type" value="Genomic_DNA"/>
</dbReference>
<feature type="region of interest" description="Disordered" evidence="1">
    <location>
        <begin position="99"/>
        <end position="206"/>
    </location>
</feature>
<feature type="compositionally biased region" description="Basic and acidic residues" evidence="1">
    <location>
        <begin position="99"/>
        <end position="110"/>
    </location>
</feature>
<dbReference type="Gene3D" id="3.30.420.10">
    <property type="entry name" value="Ribonuclease H-like superfamily/Ribonuclease H"/>
    <property type="match status" value="1"/>
</dbReference>
<accession>A0ABQ8TQP5</accession>
<reference evidence="2 3" key="1">
    <citation type="journal article" date="2022" name="Allergy">
        <title>Genome assembly and annotation of Periplaneta americana reveal a comprehensive cockroach allergen profile.</title>
        <authorList>
            <person name="Wang L."/>
            <person name="Xiong Q."/>
            <person name="Saelim N."/>
            <person name="Wang L."/>
            <person name="Nong W."/>
            <person name="Wan A.T."/>
            <person name="Shi M."/>
            <person name="Liu X."/>
            <person name="Cao Q."/>
            <person name="Hui J.H.L."/>
            <person name="Sookrung N."/>
            <person name="Leung T.F."/>
            <person name="Tungtrongchitr A."/>
            <person name="Tsui S.K.W."/>
        </authorList>
    </citation>
    <scope>NUCLEOTIDE SEQUENCE [LARGE SCALE GENOMIC DNA]</scope>
    <source>
        <strain evidence="2">PWHHKU_190912</strain>
    </source>
</reference>
<gene>
    <name evidence="2" type="ORF">ANN_09713</name>
</gene>
<keyword evidence="3" id="KW-1185">Reference proteome</keyword>
<feature type="compositionally biased region" description="Pro residues" evidence="1">
    <location>
        <begin position="197"/>
        <end position="206"/>
    </location>
</feature>
<evidence type="ECO:0008006" key="4">
    <source>
        <dbReference type="Google" id="ProtNLM"/>
    </source>
</evidence>
<sequence>MHGNACPHATIIVDEFLHDVGLNRMTWPARNPDINPIELVWLLKAVLLLHPCEEVAMRLFRSRRHSEPPAAPGPLESNAKDCVEYQTVKAVPAVVLEEASSKEMKKRGGPEIDSSFPGNPTTQLGAPRDGGEKLTANVQSPREVGGGRRRERKRGKAPKTGGPPAGPGKPGTPEEDVTDLAKKQEKGGRCGGSGGHHPPPADFGEN</sequence>
<evidence type="ECO:0000313" key="3">
    <source>
        <dbReference type="Proteomes" id="UP001148838"/>
    </source>
</evidence>
<proteinExistence type="predicted"/>
<dbReference type="Proteomes" id="UP001148838">
    <property type="component" value="Unassembled WGS sequence"/>
</dbReference>
<name>A0ABQ8TQP5_PERAM</name>